<gene>
    <name evidence="1" type="ORF">IFE19_03350</name>
</gene>
<reference evidence="1 2" key="1">
    <citation type="submission" date="2020-09" db="EMBL/GenBank/DDBJ databases">
        <title>Brevundimonas sp. LVF1 isolated from an oligotrophic pond in Goettingen, Germany.</title>
        <authorList>
            <person name="Friedrich I."/>
            <person name="Klassen A."/>
            <person name="Neubauer H."/>
            <person name="Schneider D."/>
            <person name="Hertel R."/>
            <person name="Daniel R."/>
        </authorList>
    </citation>
    <scope>NUCLEOTIDE SEQUENCE [LARGE SCALE GENOMIC DNA]</scope>
    <source>
        <strain evidence="1 2">LVF1</strain>
    </source>
</reference>
<name>A0ABX7SPY4_9CAUL</name>
<dbReference type="Proteomes" id="UP000663942">
    <property type="component" value="Chromosome"/>
</dbReference>
<evidence type="ECO:0000313" key="2">
    <source>
        <dbReference type="Proteomes" id="UP000663942"/>
    </source>
</evidence>
<protein>
    <submittedName>
        <fullName evidence="1">Uncharacterized protein</fullName>
    </submittedName>
</protein>
<keyword evidence="2" id="KW-1185">Reference proteome</keyword>
<organism evidence="1 2">
    <name type="scientific">Brevundimonas pondensis</name>
    <dbReference type="NCBI Taxonomy" id="2774189"/>
    <lineage>
        <taxon>Bacteria</taxon>
        <taxon>Pseudomonadati</taxon>
        <taxon>Pseudomonadota</taxon>
        <taxon>Alphaproteobacteria</taxon>
        <taxon>Caulobacterales</taxon>
        <taxon>Caulobacteraceae</taxon>
        <taxon>Brevundimonas</taxon>
    </lineage>
</organism>
<dbReference type="EMBL" id="CP062006">
    <property type="protein sequence ID" value="QTC88441.1"/>
    <property type="molecule type" value="Genomic_DNA"/>
</dbReference>
<evidence type="ECO:0000313" key="1">
    <source>
        <dbReference type="EMBL" id="QTC88441.1"/>
    </source>
</evidence>
<proteinExistence type="predicted"/>
<dbReference type="RefSeq" id="WP_207825654.1">
    <property type="nucleotide sequence ID" value="NZ_CP062006.1"/>
</dbReference>
<sequence>MLKTLSGLIRLGSAAVHTRAEIGIEKAELNPVYRYDDLGARADIVRLGGAEQQTRADSPDGHFELIPVQRWEMNGATR</sequence>
<accession>A0ABX7SPY4</accession>